<dbReference type="GO" id="GO:0005737">
    <property type="term" value="C:cytoplasm"/>
    <property type="evidence" value="ECO:0007669"/>
    <property type="project" value="UniProtKB-SubCell"/>
</dbReference>
<comment type="similarity">
    <text evidence="8">Belongs to the tRNA(Ile)-lysidine synthase family.</text>
</comment>
<dbReference type="GO" id="GO:0006400">
    <property type="term" value="P:tRNA modification"/>
    <property type="evidence" value="ECO:0007669"/>
    <property type="project" value="UniProtKB-UniRule"/>
</dbReference>
<evidence type="ECO:0000256" key="9">
    <source>
        <dbReference type="SAM" id="Coils"/>
    </source>
</evidence>
<dbReference type="EMBL" id="AP019695">
    <property type="protein sequence ID" value="BBK22987.1"/>
    <property type="molecule type" value="Genomic_DNA"/>
</dbReference>
<evidence type="ECO:0000256" key="3">
    <source>
        <dbReference type="ARBA" id="ARBA00022598"/>
    </source>
</evidence>
<dbReference type="GO" id="GO:0005524">
    <property type="term" value="F:ATP binding"/>
    <property type="evidence" value="ECO:0007669"/>
    <property type="project" value="UniProtKB-UniRule"/>
</dbReference>
<dbReference type="SMART" id="SM00977">
    <property type="entry name" value="TilS_C"/>
    <property type="match status" value="1"/>
</dbReference>
<dbReference type="SUPFAM" id="SSF52402">
    <property type="entry name" value="Adenine nucleotide alpha hydrolases-like"/>
    <property type="match status" value="1"/>
</dbReference>
<keyword evidence="9" id="KW-0175">Coiled coil</keyword>
<dbReference type="InterPro" id="IPR012795">
    <property type="entry name" value="tRNA_Ile_lys_synt_N"/>
</dbReference>
<dbReference type="PANTHER" id="PTHR43033:SF1">
    <property type="entry name" value="TRNA(ILE)-LYSIDINE SYNTHASE-RELATED"/>
    <property type="match status" value="1"/>
</dbReference>
<dbReference type="NCBIfam" id="TIGR02432">
    <property type="entry name" value="lysidine_TilS_N"/>
    <property type="match status" value="1"/>
</dbReference>
<keyword evidence="6 8" id="KW-0067">ATP-binding</keyword>
<evidence type="ECO:0000313" key="11">
    <source>
        <dbReference type="EMBL" id="BBK22987.1"/>
    </source>
</evidence>
<dbReference type="Proteomes" id="UP000464754">
    <property type="component" value="Chromosome"/>
</dbReference>
<dbReference type="AlphaFoldDB" id="A0A6N4TJU0"/>
<dbReference type="Pfam" id="PF11734">
    <property type="entry name" value="TilS_C"/>
    <property type="match status" value="1"/>
</dbReference>
<dbReference type="HAMAP" id="MF_01161">
    <property type="entry name" value="tRNA_Ile_lys_synt"/>
    <property type="match status" value="1"/>
</dbReference>
<dbReference type="InterPro" id="IPR014729">
    <property type="entry name" value="Rossmann-like_a/b/a_fold"/>
</dbReference>
<keyword evidence="12" id="KW-1185">Reference proteome</keyword>
<dbReference type="GO" id="GO:0032267">
    <property type="term" value="F:tRNA(Ile)-lysidine synthase activity"/>
    <property type="evidence" value="ECO:0007669"/>
    <property type="project" value="UniProtKB-EC"/>
</dbReference>
<evidence type="ECO:0000256" key="1">
    <source>
        <dbReference type="ARBA" id="ARBA00004496"/>
    </source>
</evidence>
<dbReference type="InterPro" id="IPR011063">
    <property type="entry name" value="TilS/TtcA_N"/>
</dbReference>
<dbReference type="SUPFAM" id="SSF56037">
    <property type="entry name" value="PheT/TilS domain"/>
    <property type="match status" value="1"/>
</dbReference>
<dbReference type="InterPro" id="IPR012796">
    <property type="entry name" value="Lysidine-tRNA-synth_C"/>
</dbReference>
<evidence type="ECO:0000259" key="10">
    <source>
        <dbReference type="SMART" id="SM00977"/>
    </source>
</evidence>
<comment type="subcellular location">
    <subcellularLocation>
        <location evidence="1 8">Cytoplasm</location>
    </subcellularLocation>
</comment>
<protein>
    <recommendedName>
        <fullName evidence="8">tRNA(Ile)-lysidine synthase</fullName>
        <ecNumber evidence="8">6.3.4.19</ecNumber>
    </recommendedName>
    <alternativeName>
        <fullName evidence="8">tRNA(Ile)-2-lysyl-cytidine synthase</fullName>
    </alternativeName>
    <alternativeName>
        <fullName evidence="8">tRNA(Ile)-lysidine synthetase</fullName>
    </alternativeName>
</protein>
<dbReference type="NCBIfam" id="TIGR02433">
    <property type="entry name" value="lysidine_TilS_C"/>
    <property type="match status" value="1"/>
</dbReference>
<evidence type="ECO:0000256" key="4">
    <source>
        <dbReference type="ARBA" id="ARBA00022694"/>
    </source>
</evidence>
<gene>
    <name evidence="8" type="primary">tilS</name>
    <name evidence="11" type="ORF">Aargi30884_18900</name>
</gene>
<feature type="binding site" evidence="8">
    <location>
        <begin position="19"/>
        <end position="24"/>
    </location>
    <ligand>
        <name>ATP</name>
        <dbReference type="ChEBI" id="CHEBI:30616"/>
    </ligand>
</feature>
<dbReference type="Gene3D" id="3.40.50.620">
    <property type="entry name" value="HUPs"/>
    <property type="match status" value="1"/>
</dbReference>
<dbReference type="CDD" id="cd01992">
    <property type="entry name" value="TilS_N"/>
    <property type="match status" value="1"/>
</dbReference>
<feature type="coiled-coil region" evidence="9">
    <location>
        <begin position="194"/>
        <end position="221"/>
    </location>
</feature>
<evidence type="ECO:0000256" key="6">
    <source>
        <dbReference type="ARBA" id="ARBA00022840"/>
    </source>
</evidence>
<dbReference type="InterPro" id="IPR012094">
    <property type="entry name" value="tRNA_Ile_lys_synt"/>
</dbReference>
<evidence type="ECO:0000256" key="7">
    <source>
        <dbReference type="ARBA" id="ARBA00048539"/>
    </source>
</evidence>
<comment type="catalytic activity">
    <reaction evidence="7 8">
        <text>cytidine(34) in tRNA(Ile2) + L-lysine + ATP = lysidine(34) in tRNA(Ile2) + AMP + diphosphate + H(+)</text>
        <dbReference type="Rhea" id="RHEA:43744"/>
        <dbReference type="Rhea" id="RHEA-COMP:10625"/>
        <dbReference type="Rhea" id="RHEA-COMP:10670"/>
        <dbReference type="ChEBI" id="CHEBI:15378"/>
        <dbReference type="ChEBI" id="CHEBI:30616"/>
        <dbReference type="ChEBI" id="CHEBI:32551"/>
        <dbReference type="ChEBI" id="CHEBI:33019"/>
        <dbReference type="ChEBI" id="CHEBI:82748"/>
        <dbReference type="ChEBI" id="CHEBI:83665"/>
        <dbReference type="ChEBI" id="CHEBI:456215"/>
        <dbReference type="EC" id="6.3.4.19"/>
    </reaction>
</comment>
<dbReference type="RefSeq" id="WP_163052123.1">
    <property type="nucleotide sequence ID" value="NZ_AP019695.1"/>
</dbReference>
<dbReference type="PANTHER" id="PTHR43033">
    <property type="entry name" value="TRNA(ILE)-LYSIDINE SYNTHASE-RELATED"/>
    <property type="match status" value="1"/>
</dbReference>
<dbReference type="EC" id="6.3.4.19" evidence="8"/>
<comment type="domain">
    <text evidence="8">The N-terminal region contains the highly conserved SGGXDS motif, predicted to be a P-loop motif involved in ATP binding.</text>
</comment>
<proteinExistence type="inferred from homology"/>
<name>A0A6N4TJU0_9FIRM</name>
<feature type="domain" description="Lysidine-tRNA(Ile) synthetase C-terminal" evidence="10">
    <location>
        <begin position="336"/>
        <end position="405"/>
    </location>
</feature>
<keyword evidence="3 8" id="KW-0436">Ligase</keyword>
<evidence type="ECO:0000256" key="2">
    <source>
        <dbReference type="ARBA" id="ARBA00022490"/>
    </source>
</evidence>
<evidence type="ECO:0000313" key="12">
    <source>
        <dbReference type="Proteomes" id="UP000464754"/>
    </source>
</evidence>
<organism evidence="11 12">
    <name type="scientific">Amedibacterium intestinale</name>
    <dbReference type="NCBI Taxonomy" id="2583452"/>
    <lineage>
        <taxon>Bacteria</taxon>
        <taxon>Bacillati</taxon>
        <taxon>Bacillota</taxon>
        <taxon>Erysipelotrichia</taxon>
        <taxon>Erysipelotrichales</taxon>
        <taxon>Erysipelotrichaceae</taxon>
        <taxon>Amedibacterium</taxon>
    </lineage>
</organism>
<keyword evidence="5 8" id="KW-0547">Nucleotide-binding</keyword>
<dbReference type="Pfam" id="PF01171">
    <property type="entry name" value="ATP_bind_3"/>
    <property type="match status" value="1"/>
</dbReference>
<keyword evidence="2 8" id="KW-0963">Cytoplasm</keyword>
<accession>A0A6N4TJU0</accession>
<evidence type="ECO:0000256" key="8">
    <source>
        <dbReference type="HAMAP-Rule" id="MF_01161"/>
    </source>
</evidence>
<comment type="function">
    <text evidence="8">Ligates lysine onto the cytidine present at position 34 of the AUA codon-specific tRNA(Ile) that contains the anticodon CAU, in an ATP-dependent manner. Cytidine is converted to lysidine, thus changing the amino acid specificity of the tRNA from methionine to isoleucine.</text>
</comment>
<evidence type="ECO:0000256" key="5">
    <source>
        <dbReference type="ARBA" id="ARBA00022741"/>
    </source>
</evidence>
<keyword evidence="4 8" id="KW-0819">tRNA processing</keyword>
<reference evidence="12" key="1">
    <citation type="submission" date="2019-05" db="EMBL/GenBank/DDBJ databases">
        <title>Complete genome sequencing of Absiella argi strain JCM 30884.</title>
        <authorList>
            <person name="Sakamoto M."/>
            <person name="Murakami T."/>
            <person name="Mori H."/>
        </authorList>
    </citation>
    <scope>NUCLEOTIDE SEQUENCE [LARGE SCALE GENOMIC DNA]</scope>
    <source>
        <strain evidence="12">JCM 30884</strain>
    </source>
</reference>
<dbReference type="KEGG" id="aarg:Aargi30884_18900"/>
<sequence>MENWEILLDKKETYIIGVSGGPDSMALLDMCKKQGYSLVVAHMNYQKRDSALRDEEIVRKYCEENGIPCVIRKQNKTCQGNFQAFAREERYRFYKELLDEYKAQRVLLAHHLDDHLETYLMQKQRKSQGEWHGIKEKTEIFGCPILRPLLSFTKAQLEMYCKKQGVEFGIDESNLTDDYTRNKIRHEQIEHMTMEEKLDLAQKIQEENERLLQENKKARHFLSQWDFDVSSLLELDENLRYRCLFLWIKDKTKTSLSAKQLSKIQQLLYKKDSWEIPVKDKILYQEYGKLDFDDGSDISYAYEYNSLKYGKTPYFEISKTGRGVEALTLSEKDFPITIRNVKEADRITLRFGTKKVHRWFIDRKIPRKQRKVWPVVVNAANNIVLVPGIGCDIAHFSNNPNIFVLK</sequence>